<evidence type="ECO:0000256" key="4">
    <source>
        <dbReference type="ARBA" id="ARBA00022989"/>
    </source>
</evidence>
<keyword evidence="3" id="KW-0812">Transmembrane</keyword>
<proteinExistence type="predicted"/>
<reference evidence="8" key="1">
    <citation type="submission" date="2018-01" db="EMBL/GenBank/DDBJ databases">
        <authorList>
            <person name="Li J."/>
        </authorList>
    </citation>
    <scope>NUCLEOTIDE SEQUENCE [LARGE SCALE GENOMIC DNA]</scope>
    <source>
        <strain evidence="8">2184</strain>
    </source>
</reference>
<dbReference type="AlphaFoldDB" id="A0A2S0WBS9"/>
<accession>A0A2S0WBS9</accession>
<gene>
    <name evidence="7" type="ORF">C3E79_00975</name>
</gene>
<dbReference type="KEGG" id="clia:C3E79_00975"/>
<keyword evidence="8" id="KW-1185">Reference proteome</keyword>
<keyword evidence="4" id="KW-1133">Transmembrane helix</keyword>
<organism evidence="7 8">
    <name type="scientific">Corynebacterium liangguodongii</name>
    <dbReference type="NCBI Taxonomy" id="2079535"/>
    <lineage>
        <taxon>Bacteria</taxon>
        <taxon>Bacillati</taxon>
        <taxon>Actinomycetota</taxon>
        <taxon>Actinomycetes</taxon>
        <taxon>Mycobacteriales</taxon>
        <taxon>Corynebacteriaceae</taxon>
        <taxon>Corynebacterium</taxon>
    </lineage>
</organism>
<feature type="domain" description="Type II secretion system protein GspF" evidence="6">
    <location>
        <begin position="57"/>
        <end position="182"/>
    </location>
</feature>
<dbReference type="Proteomes" id="UP000244754">
    <property type="component" value="Chromosome"/>
</dbReference>
<keyword evidence="5" id="KW-0472">Membrane</keyword>
<dbReference type="InterPro" id="IPR018076">
    <property type="entry name" value="T2SS_GspF_dom"/>
</dbReference>
<dbReference type="OrthoDB" id="3267562at2"/>
<name>A0A2S0WBS9_9CORY</name>
<keyword evidence="2" id="KW-1003">Cell membrane</keyword>
<comment type="subcellular location">
    <subcellularLocation>
        <location evidence="1">Cell membrane</location>
        <topology evidence="1">Multi-pass membrane protein</topology>
    </subcellularLocation>
</comment>
<evidence type="ECO:0000256" key="5">
    <source>
        <dbReference type="ARBA" id="ARBA00023136"/>
    </source>
</evidence>
<dbReference type="GO" id="GO:0005886">
    <property type="term" value="C:plasma membrane"/>
    <property type="evidence" value="ECO:0007669"/>
    <property type="project" value="UniProtKB-SubCell"/>
</dbReference>
<protein>
    <submittedName>
        <fullName evidence="7">Type II secretion protein F</fullName>
    </submittedName>
</protein>
<evidence type="ECO:0000256" key="1">
    <source>
        <dbReference type="ARBA" id="ARBA00004651"/>
    </source>
</evidence>
<evidence type="ECO:0000313" key="7">
    <source>
        <dbReference type="EMBL" id="AWB83229.1"/>
    </source>
</evidence>
<evidence type="ECO:0000256" key="3">
    <source>
        <dbReference type="ARBA" id="ARBA00022692"/>
    </source>
</evidence>
<dbReference type="EMBL" id="CP026948">
    <property type="protein sequence ID" value="AWB83229.1"/>
    <property type="molecule type" value="Genomic_DNA"/>
</dbReference>
<dbReference type="PANTHER" id="PTHR35007">
    <property type="entry name" value="INTEGRAL MEMBRANE PROTEIN-RELATED"/>
    <property type="match status" value="1"/>
</dbReference>
<sequence>MIAPALILAAAALLATGVSPAARLVAASEPKIPRAGPRSWQQARVEVDVHRLASDISLFAACFRAGLSVPASAESVADSYGATPEADLARMWRRAAALGALGVEPEKAWADFHDVPGGADLASLVALSNASGAAIAAGCERIARGLTEAAGDAATAKAERAGVLISIPLTAFFLPAFFVLGLIPTAISLGSTLT</sequence>
<dbReference type="Pfam" id="PF00482">
    <property type="entry name" value="T2SSF"/>
    <property type="match status" value="1"/>
</dbReference>
<evidence type="ECO:0000313" key="8">
    <source>
        <dbReference type="Proteomes" id="UP000244754"/>
    </source>
</evidence>
<dbReference type="PANTHER" id="PTHR35007:SF3">
    <property type="entry name" value="POSSIBLE CONSERVED ALANINE RICH MEMBRANE PROTEIN"/>
    <property type="match status" value="1"/>
</dbReference>
<evidence type="ECO:0000256" key="2">
    <source>
        <dbReference type="ARBA" id="ARBA00022475"/>
    </source>
</evidence>
<evidence type="ECO:0000259" key="6">
    <source>
        <dbReference type="Pfam" id="PF00482"/>
    </source>
</evidence>
<dbReference type="RefSeq" id="WP_108403225.1">
    <property type="nucleotide sequence ID" value="NZ_CP026948.1"/>
</dbReference>